<dbReference type="OrthoDB" id="961985at2"/>
<dbReference type="KEGG" id="erz:ER308_07115"/>
<reference evidence="2 3" key="1">
    <citation type="submission" date="2019-01" db="EMBL/GenBank/DDBJ databases">
        <title>Egibacter rhizosphaerae EGI 80759T.</title>
        <authorList>
            <person name="Chen D.-D."/>
            <person name="Tian Y."/>
            <person name="Jiao J.-Y."/>
            <person name="Zhang X.-T."/>
            <person name="Zhang Y.-G."/>
            <person name="Zhang Y."/>
            <person name="Xiao M."/>
            <person name="Shu W.-S."/>
            <person name="Li W.-J."/>
        </authorList>
    </citation>
    <scope>NUCLEOTIDE SEQUENCE [LARGE SCALE GENOMIC DNA]</scope>
    <source>
        <strain evidence="2 3">EGI 80759</strain>
    </source>
</reference>
<dbReference type="RefSeq" id="WP_131154333.1">
    <property type="nucleotide sequence ID" value="NZ_CP036402.1"/>
</dbReference>
<evidence type="ECO:0000313" key="2">
    <source>
        <dbReference type="EMBL" id="QBI19336.1"/>
    </source>
</evidence>
<dbReference type="Gene3D" id="3.30.420.240">
    <property type="match status" value="1"/>
</dbReference>
<dbReference type="Proteomes" id="UP000291469">
    <property type="component" value="Chromosome"/>
</dbReference>
<evidence type="ECO:0000256" key="1">
    <source>
        <dbReference type="SAM" id="MobiDB-lite"/>
    </source>
</evidence>
<evidence type="ECO:0000313" key="3">
    <source>
        <dbReference type="Proteomes" id="UP000291469"/>
    </source>
</evidence>
<name>A0A411YDT4_9ACTN</name>
<keyword evidence="3" id="KW-1185">Reference proteome</keyword>
<proteinExistence type="predicted"/>
<accession>A0A411YDT4</accession>
<organism evidence="2 3">
    <name type="scientific">Egibacter rhizosphaerae</name>
    <dbReference type="NCBI Taxonomy" id="1670831"/>
    <lineage>
        <taxon>Bacteria</taxon>
        <taxon>Bacillati</taxon>
        <taxon>Actinomycetota</taxon>
        <taxon>Nitriliruptoria</taxon>
        <taxon>Egibacterales</taxon>
        <taxon>Egibacteraceae</taxon>
        <taxon>Egibacter</taxon>
    </lineage>
</organism>
<feature type="region of interest" description="Disordered" evidence="1">
    <location>
        <begin position="567"/>
        <end position="594"/>
    </location>
</feature>
<dbReference type="AlphaFoldDB" id="A0A411YDT4"/>
<gene>
    <name evidence="2" type="ORF">ER308_07115</name>
</gene>
<evidence type="ECO:0008006" key="4">
    <source>
        <dbReference type="Google" id="ProtNLM"/>
    </source>
</evidence>
<dbReference type="Gene3D" id="3.40.50.300">
    <property type="entry name" value="P-loop containing nucleotide triphosphate hydrolases"/>
    <property type="match status" value="1"/>
</dbReference>
<protein>
    <recommendedName>
        <fullName evidence="4">Terminase large subunit gp17-like C-terminal domain-containing protein</fullName>
    </recommendedName>
</protein>
<dbReference type="InterPro" id="IPR027417">
    <property type="entry name" value="P-loop_NTPase"/>
</dbReference>
<dbReference type="EMBL" id="CP036402">
    <property type="protein sequence ID" value="QBI19336.1"/>
    <property type="molecule type" value="Genomic_DNA"/>
</dbReference>
<sequence>MSATDNLTPHARNTARISQAAEKRKADWLQFRHAGHTVAGACQEVGVALNTYQRWRQRDPEFAARADLAGQRARGDASGFNGTLQDFERAFIPSPEGGRVEQSFYTAAIHRALEGTREGEITLVLLPPGARKTTTLENWAVGKLATDPNHRILNISKSLDHAKKSVGRMQALLTDTSLTAEMIARFGPFKEYGQEKRGKPWAQDHFTVATSTLSHRDYSMTARGWTSQIYGSRADTIIIDDPQTIDDVDQTEKKLDKLRLDIFTRRPGPGRGRVVILGTRLDHGDLYERLIEEDVVDHYLKFPVVDGDGEPVDPVVFPKEHLPKVRKQVGEQSWAAAYMMRPKLGENATFPSDALDECKQPAMAAGPLAEHEQAAPVVIGVDPNLGAGYTSLCALAYWPDRARVLDSHEWYGLSRTEDILDRLERWASAYRPVDVRIEINAFQRGLQKDERLRALAREYGFSIREHTTDKKKVSHDLEQLGIATMARSFLKREIEVPWHRDGECDVASCSACHELPDSREVGWTRRRMEPLVQELEAWRPVRGSRLKQDRVMSLWIAWIRWQQMRPTAPSDDSQWDRPTGWKPVAYTPLTSGRR</sequence>